<dbReference type="CDD" id="cd13624">
    <property type="entry name" value="PBP2_Arg_Lys_His"/>
    <property type="match status" value="1"/>
</dbReference>
<evidence type="ECO:0000256" key="2">
    <source>
        <dbReference type="ARBA" id="ARBA00010333"/>
    </source>
</evidence>
<dbReference type="InterPro" id="IPR001320">
    <property type="entry name" value="Iontro_rcpt_C"/>
</dbReference>
<dbReference type="SUPFAM" id="SSF53850">
    <property type="entry name" value="Periplasmic binding protein-like II"/>
    <property type="match status" value="1"/>
</dbReference>
<dbReference type="OrthoDB" id="8613538at2"/>
<evidence type="ECO:0000313" key="8">
    <source>
        <dbReference type="EMBL" id="SDC04473.1"/>
    </source>
</evidence>
<keyword evidence="3 5" id="KW-0732">Signal</keyword>
<keyword evidence="9" id="KW-1185">Reference proteome</keyword>
<accession>A0A1G6IDM9</accession>
<comment type="subcellular location">
    <subcellularLocation>
        <location evidence="1">Cell envelope</location>
    </subcellularLocation>
</comment>
<organism evidence="8 9">
    <name type="scientific">Succiniclasticum ruminis</name>
    <dbReference type="NCBI Taxonomy" id="40841"/>
    <lineage>
        <taxon>Bacteria</taxon>
        <taxon>Bacillati</taxon>
        <taxon>Bacillota</taxon>
        <taxon>Negativicutes</taxon>
        <taxon>Acidaminococcales</taxon>
        <taxon>Acidaminococcaceae</taxon>
        <taxon>Succiniclasticum</taxon>
    </lineage>
</organism>
<dbReference type="GO" id="GO:0015276">
    <property type="term" value="F:ligand-gated monoatomic ion channel activity"/>
    <property type="evidence" value="ECO:0007669"/>
    <property type="project" value="InterPro"/>
</dbReference>
<dbReference type="GO" id="GO:0030313">
    <property type="term" value="C:cell envelope"/>
    <property type="evidence" value="ECO:0007669"/>
    <property type="project" value="UniProtKB-SubCell"/>
</dbReference>
<feature type="chain" id="PRO_5038596974" evidence="5">
    <location>
        <begin position="20"/>
        <end position="271"/>
    </location>
</feature>
<evidence type="ECO:0000256" key="5">
    <source>
        <dbReference type="SAM" id="SignalP"/>
    </source>
</evidence>
<dbReference type="InterPro" id="IPR018313">
    <property type="entry name" value="SBP_3_CS"/>
</dbReference>
<evidence type="ECO:0000256" key="1">
    <source>
        <dbReference type="ARBA" id="ARBA00004196"/>
    </source>
</evidence>
<dbReference type="InterPro" id="IPR001638">
    <property type="entry name" value="Solute-binding_3/MltF_N"/>
</dbReference>
<evidence type="ECO:0000256" key="3">
    <source>
        <dbReference type="ARBA" id="ARBA00022729"/>
    </source>
</evidence>
<evidence type="ECO:0000259" key="6">
    <source>
        <dbReference type="SMART" id="SM00062"/>
    </source>
</evidence>
<dbReference type="SMART" id="SM00062">
    <property type="entry name" value="PBPb"/>
    <property type="match status" value="1"/>
</dbReference>
<dbReference type="Gene3D" id="3.40.190.10">
    <property type="entry name" value="Periplasmic binding protein-like II"/>
    <property type="match status" value="2"/>
</dbReference>
<dbReference type="PROSITE" id="PS01039">
    <property type="entry name" value="SBP_BACTERIAL_3"/>
    <property type="match status" value="1"/>
</dbReference>
<feature type="signal peptide" evidence="5">
    <location>
        <begin position="1"/>
        <end position="19"/>
    </location>
</feature>
<dbReference type="Pfam" id="PF00497">
    <property type="entry name" value="SBP_bac_3"/>
    <property type="match status" value="1"/>
</dbReference>
<dbReference type="PROSITE" id="PS51257">
    <property type="entry name" value="PROKAR_LIPOPROTEIN"/>
    <property type="match status" value="1"/>
</dbReference>
<name>A0A1G6IDM9_9FIRM</name>
<sequence length="271" mass="29413">MKKLTVLLSILVLALGILAAGCGGGDKKADDKKAAAPAPAAKEELIVGTEPSFAPFEFPEKDSKEFTGFDMDLIRAIAKEMGYKKCTIRNMGFDALIPAINAGNLDVSIAGFSITEERKQQVIFSQPYYKSGLAFVVRKEVNDVKKFEDLKGKIIAVQMGTTGAMYAEKLKSKGAVVKTFNTSDLACMELKNKGADAVVSDLPVLQYFLKNGGSEYAKLAGEPLTAEDYGIVISKKKPELAKEVDKALDTLKKNGTYDKLYEKWFGSKPAK</sequence>
<evidence type="ECO:0000259" key="7">
    <source>
        <dbReference type="SMART" id="SM00079"/>
    </source>
</evidence>
<dbReference type="AlphaFoldDB" id="A0A1G6IDM9"/>
<comment type="similarity">
    <text evidence="2 4">Belongs to the bacterial solute-binding protein 3 family.</text>
</comment>
<feature type="domain" description="Solute-binding protein family 3/N-terminal" evidence="6">
    <location>
        <begin position="44"/>
        <end position="268"/>
    </location>
</feature>
<dbReference type="EMBL" id="FMYW01000002">
    <property type="protein sequence ID" value="SDC04473.1"/>
    <property type="molecule type" value="Genomic_DNA"/>
</dbReference>
<evidence type="ECO:0000313" key="9">
    <source>
        <dbReference type="Proteomes" id="UP000198943"/>
    </source>
</evidence>
<dbReference type="Proteomes" id="UP000198943">
    <property type="component" value="Unassembled WGS sequence"/>
</dbReference>
<evidence type="ECO:0000256" key="4">
    <source>
        <dbReference type="RuleBase" id="RU003744"/>
    </source>
</evidence>
<gene>
    <name evidence="8" type="ORF">SAMN04487864_10216</name>
</gene>
<reference evidence="9" key="1">
    <citation type="submission" date="2016-10" db="EMBL/GenBank/DDBJ databases">
        <authorList>
            <person name="Varghese N."/>
            <person name="Submissions S."/>
        </authorList>
    </citation>
    <scope>NUCLEOTIDE SEQUENCE [LARGE SCALE GENOMIC DNA]</scope>
    <source>
        <strain evidence="9">DSM 11005</strain>
    </source>
</reference>
<dbReference type="RefSeq" id="WP_093729201.1">
    <property type="nucleotide sequence ID" value="NZ_FMYW01000002.1"/>
</dbReference>
<protein>
    <submittedName>
        <fullName evidence="8">Amino acid ABC transporter substrate-binding protein, PAAT family</fullName>
    </submittedName>
</protein>
<proteinExistence type="inferred from homology"/>
<dbReference type="GO" id="GO:0016020">
    <property type="term" value="C:membrane"/>
    <property type="evidence" value="ECO:0007669"/>
    <property type="project" value="InterPro"/>
</dbReference>
<feature type="domain" description="Ionotropic glutamate receptor C-terminal" evidence="7">
    <location>
        <begin position="44"/>
        <end position="267"/>
    </location>
</feature>
<dbReference type="SMART" id="SM00079">
    <property type="entry name" value="PBPe"/>
    <property type="match status" value="1"/>
</dbReference>
<dbReference type="PANTHER" id="PTHR35936:SF38">
    <property type="entry name" value="GLUTAMINE-BINDING PERIPLASMIC PROTEIN"/>
    <property type="match status" value="1"/>
</dbReference>
<dbReference type="PANTHER" id="PTHR35936">
    <property type="entry name" value="MEMBRANE-BOUND LYTIC MUREIN TRANSGLYCOSYLASE F"/>
    <property type="match status" value="1"/>
</dbReference>